<name>A0A8E2AWP8_9APHY</name>
<evidence type="ECO:0000259" key="1">
    <source>
        <dbReference type="Pfam" id="PF12937"/>
    </source>
</evidence>
<accession>A0A8E2AWP8</accession>
<keyword evidence="3" id="KW-1185">Reference proteome</keyword>
<protein>
    <recommendedName>
        <fullName evidence="1">F-box domain-containing protein</fullName>
    </recommendedName>
</protein>
<dbReference type="Proteomes" id="UP000250043">
    <property type="component" value="Unassembled WGS sequence"/>
</dbReference>
<dbReference type="InterPro" id="IPR001810">
    <property type="entry name" value="F-box_dom"/>
</dbReference>
<dbReference type="EMBL" id="KV722512">
    <property type="protein sequence ID" value="OCH86790.1"/>
    <property type="molecule type" value="Genomic_DNA"/>
</dbReference>
<gene>
    <name evidence="2" type="ORF">OBBRIDRAFT_205047</name>
</gene>
<dbReference type="AlphaFoldDB" id="A0A8E2AWP8"/>
<evidence type="ECO:0000313" key="2">
    <source>
        <dbReference type="EMBL" id="OCH86790.1"/>
    </source>
</evidence>
<feature type="domain" description="F-box" evidence="1">
    <location>
        <begin position="86"/>
        <end position="154"/>
    </location>
</feature>
<proteinExistence type="predicted"/>
<dbReference type="OrthoDB" id="3181669at2759"/>
<dbReference type="Pfam" id="PF12937">
    <property type="entry name" value="F-box-like"/>
    <property type="match status" value="1"/>
</dbReference>
<dbReference type="SUPFAM" id="SSF52058">
    <property type="entry name" value="L domain-like"/>
    <property type="match status" value="1"/>
</dbReference>
<sequence length="611" mass="69281">MPSLHLIELPPHHPLACKTDTYAAWATGMANTYGKDADILRLAKQLLDAAQETVDAVSSDTILAVEELLLSTLLVVRRTRNASQWINRVPVEILAEIFQYLVFQHPFLTHFPPTSRHSPPVCQHNRHDGAVVSLSHVCHSWRTVALSTPRLWRMAVLCCRPRSLLETCIERSRHVQLTFELYSDTHFHDRNFLSPLLESHSGRIREIYCDCESMGHYLQFPAPILTDLTLMNLHVQDQLPGQPFREYVPQLRNLYMDNVSFCPSPAISTNFTSVHISNSRINLGLFLSWLTSCSRLEHLSLHRALLRGAKSVKRRDVHLPYLHTLSCVSAGTFVLRSLFEHLSFSPATSIQLALRETYNRTVEESAVRVWASMESTVRAALLGHNGRHGFIAAGESVGVSIRETANTYRDQQFSVMSHPLARAHIQELWIVEDWFNQPAPICNLLQIFRAMPAVVSLTVYSQSLSAYLDALSRNDWSDSPIPLLPALTTVRILFSQAYAQAPHIPGEEKPHDANISAFAAARASLGCPISHLSIGYYPDYDGPAHDVAPILQHVDYARLEILCKSQVMEMPVECCSSTSYYSSWQPWRTVWDHVFNECKNRYCYWTSSPFW</sequence>
<reference evidence="2 3" key="1">
    <citation type="submission" date="2016-07" db="EMBL/GenBank/DDBJ databases">
        <title>Draft genome of the white-rot fungus Obba rivulosa 3A-2.</title>
        <authorList>
            <consortium name="DOE Joint Genome Institute"/>
            <person name="Miettinen O."/>
            <person name="Riley R."/>
            <person name="Acob R."/>
            <person name="Barry K."/>
            <person name="Cullen D."/>
            <person name="De Vries R."/>
            <person name="Hainaut M."/>
            <person name="Hatakka A."/>
            <person name="Henrissat B."/>
            <person name="Hilden K."/>
            <person name="Kuo R."/>
            <person name="Labutti K."/>
            <person name="Lipzen A."/>
            <person name="Makela M.R."/>
            <person name="Sandor L."/>
            <person name="Spatafora J.W."/>
            <person name="Grigoriev I.V."/>
            <person name="Hibbett D.S."/>
        </authorList>
    </citation>
    <scope>NUCLEOTIDE SEQUENCE [LARGE SCALE GENOMIC DNA]</scope>
    <source>
        <strain evidence="2 3">3A-2</strain>
    </source>
</reference>
<dbReference type="Gene3D" id="1.20.1280.50">
    <property type="match status" value="1"/>
</dbReference>
<evidence type="ECO:0000313" key="3">
    <source>
        <dbReference type="Proteomes" id="UP000250043"/>
    </source>
</evidence>
<organism evidence="2 3">
    <name type="scientific">Obba rivulosa</name>
    <dbReference type="NCBI Taxonomy" id="1052685"/>
    <lineage>
        <taxon>Eukaryota</taxon>
        <taxon>Fungi</taxon>
        <taxon>Dikarya</taxon>
        <taxon>Basidiomycota</taxon>
        <taxon>Agaricomycotina</taxon>
        <taxon>Agaricomycetes</taxon>
        <taxon>Polyporales</taxon>
        <taxon>Gelatoporiaceae</taxon>
        <taxon>Obba</taxon>
    </lineage>
</organism>